<feature type="domain" description="Plastocyanin-like" evidence="10">
    <location>
        <begin position="32"/>
        <end position="145"/>
    </location>
</feature>
<evidence type="ECO:0000256" key="1">
    <source>
        <dbReference type="ARBA" id="ARBA00010609"/>
    </source>
</evidence>
<dbReference type="AlphaFoldDB" id="A0A319D1B2"/>
<gene>
    <name evidence="11" type="ORF">BO71DRAFT_486353</name>
</gene>
<dbReference type="InterPro" id="IPR002355">
    <property type="entry name" value="Cu_oxidase_Cu_BS"/>
</dbReference>
<evidence type="ECO:0008006" key="13">
    <source>
        <dbReference type="Google" id="ProtNLM"/>
    </source>
</evidence>
<keyword evidence="5" id="KW-0186">Copper</keyword>
<evidence type="ECO:0000259" key="10">
    <source>
        <dbReference type="Pfam" id="PF07732"/>
    </source>
</evidence>
<evidence type="ECO:0000256" key="6">
    <source>
        <dbReference type="ARBA" id="ARBA00023180"/>
    </source>
</evidence>
<dbReference type="EMBL" id="KZ825949">
    <property type="protein sequence ID" value="PYH91305.1"/>
    <property type="molecule type" value="Genomic_DNA"/>
</dbReference>
<evidence type="ECO:0000256" key="3">
    <source>
        <dbReference type="ARBA" id="ARBA00022729"/>
    </source>
</evidence>
<evidence type="ECO:0000313" key="12">
    <source>
        <dbReference type="Proteomes" id="UP000247810"/>
    </source>
</evidence>
<dbReference type="GO" id="GO:0042440">
    <property type="term" value="P:pigment metabolic process"/>
    <property type="evidence" value="ECO:0007669"/>
    <property type="project" value="UniProtKB-ARBA"/>
</dbReference>
<dbReference type="PANTHER" id="PTHR11709">
    <property type="entry name" value="MULTI-COPPER OXIDASE"/>
    <property type="match status" value="1"/>
</dbReference>
<dbReference type="InterPro" id="IPR011707">
    <property type="entry name" value="Cu-oxidase-like_N"/>
</dbReference>
<comment type="similarity">
    <text evidence="1">Belongs to the multicopper oxidase family.</text>
</comment>
<dbReference type="OrthoDB" id="2121828at2759"/>
<dbReference type="InterPro" id="IPR011706">
    <property type="entry name" value="Cu-oxidase_C"/>
</dbReference>
<dbReference type="CDD" id="cd13876">
    <property type="entry name" value="CuRO_2_Abr2_like"/>
    <property type="match status" value="1"/>
</dbReference>
<proteinExistence type="inferred from homology"/>
<keyword evidence="6" id="KW-0325">Glycoprotein</keyword>
<feature type="chain" id="PRO_5016385032" description="L-ascorbate oxidase" evidence="7">
    <location>
        <begin position="23"/>
        <end position="587"/>
    </location>
</feature>
<organism evidence="11 12">
    <name type="scientific">Aspergillus ellipticus CBS 707.79</name>
    <dbReference type="NCBI Taxonomy" id="1448320"/>
    <lineage>
        <taxon>Eukaryota</taxon>
        <taxon>Fungi</taxon>
        <taxon>Dikarya</taxon>
        <taxon>Ascomycota</taxon>
        <taxon>Pezizomycotina</taxon>
        <taxon>Eurotiomycetes</taxon>
        <taxon>Eurotiomycetidae</taxon>
        <taxon>Eurotiales</taxon>
        <taxon>Aspergillaceae</taxon>
        <taxon>Aspergillus</taxon>
        <taxon>Aspergillus subgen. Circumdati</taxon>
    </lineage>
</organism>
<dbReference type="STRING" id="1448320.A0A319D1B2"/>
<dbReference type="InterPro" id="IPR045087">
    <property type="entry name" value="Cu-oxidase_fam"/>
</dbReference>
<evidence type="ECO:0000256" key="2">
    <source>
        <dbReference type="ARBA" id="ARBA00022723"/>
    </source>
</evidence>
<dbReference type="PROSITE" id="PS00079">
    <property type="entry name" value="MULTICOPPER_OXIDASE1"/>
    <property type="match status" value="1"/>
</dbReference>
<dbReference type="VEuPathDB" id="FungiDB:BO71DRAFT_486353"/>
<evidence type="ECO:0000259" key="9">
    <source>
        <dbReference type="Pfam" id="PF07731"/>
    </source>
</evidence>
<dbReference type="PANTHER" id="PTHR11709:SF488">
    <property type="entry name" value="LACCASE-RELATED"/>
    <property type="match status" value="1"/>
</dbReference>
<feature type="domain" description="Plastocyanin-like" evidence="8">
    <location>
        <begin position="171"/>
        <end position="370"/>
    </location>
</feature>
<dbReference type="PROSITE" id="PS00080">
    <property type="entry name" value="MULTICOPPER_OXIDASE2"/>
    <property type="match status" value="1"/>
</dbReference>
<dbReference type="InterPro" id="IPR001117">
    <property type="entry name" value="Cu-oxidase_2nd"/>
</dbReference>
<reference evidence="11 12" key="1">
    <citation type="submission" date="2018-02" db="EMBL/GenBank/DDBJ databases">
        <title>The genomes of Aspergillus section Nigri reveals drivers in fungal speciation.</title>
        <authorList>
            <consortium name="DOE Joint Genome Institute"/>
            <person name="Vesth T.C."/>
            <person name="Nybo J."/>
            <person name="Theobald S."/>
            <person name="Brandl J."/>
            <person name="Frisvad J.C."/>
            <person name="Nielsen K.F."/>
            <person name="Lyhne E.K."/>
            <person name="Kogle M.E."/>
            <person name="Kuo A."/>
            <person name="Riley R."/>
            <person name="Clum A."/>
            <person name="Nolan M."/>
            <person name="Lipzen A."/>
            <person name="Salamov A."/>
            <person name="Henrissat B."/>
            <person name="Wiebenga A."/>
            <person name="De vries R.P."/>
            <person name="Grigoriev I.V."/>
            <person name="Mortensen U.H."/>
            <person name="Andersen M.R."/>
            <person name="Baker S.E."/>
        </authorList>
    </citation>
    <scope>NUCLEOTIDE SEQUENCE [LARGE SCALE GENOMIC DNA]</scope>
    <source>
        <strain evidence="11 12">CBS 707.79</strain>
    </source>
</reference>
<dbReference type="Proteomes" id="UP000247810">
    <property type="component" value="Unassembled WGS sequence"/>
</dbReference>
<keyword evidence="3 7" id="KW-0732">Signal</keyword>
<dbReference type="CDD" id="cd13898">
    <property type="entry name" value="CuRO_3_Abr2_like"/>
    <property type="match status" value="1"/>
</dbReference>
<keyword evidence="4" id="KW-0560">Oxidoreductase</keyword>
<feature type="signal peptide" evidence="7">
    <location>
        <begin position="1"/>
        <end position="22"/>
    </location>
</feature>
<accession>A0A319D1B2</accession>
<sequence length="587" mass="65157">MKVAGSALTLSVFQCLIQYVATDSVNFEFDLTWDDYEVAGTTRKMILNNGNFPGPTLMLKQYDDVEIVVNNNMPFPTSIHWHGIQQQGSPWADGVPGLTQQAIQPGTSFTYRWKADDYGAYMYHSHYNAQMDDGLYGGISIAPDNSTERPFSKITTDATETQALRRAERDTHPIIMSDWRAFTSEDIIKIEEDSGVASYCATSVLVNGKGSVYCPSQDHINSITNSELKATLGGQNMSDMGCFPPTPSRLGFFPYNTTTIPKGYYQGCTPSDGETEILHVNPAWKYVSYGLTNVAGSSSFVFSIDEHPMWVYAVDGRYIEPLLVEAMTVPIGTRYAVMVKLNQPAGNYTVRVANSYANQIINGTAVLAYDPPAQRTKASVPYIDEVGGSTGPATTFLNEDQIVPFPAIQPSMNVDATHVFSLHLYNSSYMWSLSNTTYPMTVQDLEVPVLFDRSSIPPENTIQTLNGTWVDLIINVTSGQPQHPLHKHSNKFFVIGQGSWPWNYSSVAEAARLVPTSFNFLTPQYRDTFPTPPARVGPSWLALRYFVQNPGPFFFHCHVMMHEYGGLAVALLDGVDAWPTVPEEYQI</sequence>
<keyword evidence="12" id="KW-1185">Reference proteome</keyword>
<evidence type="ECO:0000256" key="4">
    <source>
        <dbReference type="ARBA" id="ARBA00023002"/>
    </source>
</evidence>
<keyword evidence="2" id="KW-0479">Metal-binding</keyword>
<name>A0A319D1B2_9EURO</name>
<dbReference type="Pfam" id="PF07731">
    <property type="entry name" value="Cu-oxidase_2"/>
    <property type="match status" value="1"/>
</dbReference>
<dbReference type="Gene3D" id="2.60.40.420">
    <property type="entry name" value="Cupredoxins - blue copper proteins"/>
    <property type="match status" value="3"/>
</dbReference>
<dbReference type="Pfam" id="PF07732">
    <property type="entry name" value="Cu-oxidase_3"/>
    <property type="match status" value="1"/>
</dbReference>
<dbReference type="Pfam" id="PF00394">
    <property type="entry name" value="Cu-oxidase"/>
    <property type="match status" value="1"/>
</dbReference>
<feature type="domain" description="Plastocyanin-like" evidence="9">
    <location>
        <begin position="457"/>
        <end position="573"/>
    </location>
</feature>
<dbReference type="SUPFAM" id="SSF49503">
    <property type="entry name" value="Cupredoxins"/>
    <property type="match status" value="3"/>
</dbReference>
<dbReference type="GO" id="GO:0052716">
    <property type="term" value="F:hydroquinone:oxygen oxidoreductase activity"/>
    <property type="evidence" value="ECO:0007669"/>
    <property type="project" value="UniProtKB-ARBA"/>
</dbReference>
<dbReference type="FunFam" id="2.60.40.420:FF:000036">
    <property type="entry name" value="L-ascorbate oxidase"/>
    <property type="match status" value="1"/>
</dbReference>
<dbReference type="InterPro" id="IPR008972">
    <property type="entry name" value="Cupredoxin"/>
</dbReference>
<evidence type="ECO:0000259" key="8">
    <source>
        <dbReference type="Pfam" id="PF00394"/>
    </source>
</evidence>
<protein>
    <recommendedName>
        <fullName evidence="13">L-ascorbate oxidase</fullName>
    </recommendedName>
</protein>
<evidence type="ECO:0000256" key="5">
    <source>
        <dbReference type="ARBA" id="ARBA00023008"/>
    </source>
</evidence>
<dbReference type="InterPro" id="IPR033138">
    <property type="entry name" value="Cu_oxidase_CS"/>
</dbReference>
<dbReference type="CDD" id="cd13850">
    <property type="entry name" value="CuRO_1_Abr2_like"/>
    <property type="match status" value="1"/>
</dbReference>
<evidence type="ECO:0000256" key="7">
    <source>
        <dbReference type="SAM" id="SignalP"/>
    </source>
</evidence>
<dbReference type="GO" id="GO:0005507">
    <property type="term" value="F:copper ion binding"/>
    <property type="evidence" value="ECO:0007669"/>
    <property type="project" value="InterPro"/>
</dbReference>
<evidence type="ECO:0000313" key="11">
    <source>
        <dbReference type="EMBL" id="PYH91305.1"/>
    </source>
</evidence>